<sequence length="151" mass="17292">MMHQYYPAGPGSYAPCRQNTSGYRADVPTTVHNLIRAMKRIQESLRLWSYNQATPEQVSDCYMQFGVEFNAIVRAFEGYDIPTSDLHAIPVRLRTALEDCLGEDPSPYALNQYMPEVRQLLYELLQGLRSKQYAWRTASGRPAMVLPNQID</sequence>
<gene>
    <name evidence="2" type="ORF">HYDPIDRAFT_111223</name>
</gene>
<proteinExistence type="predicted"/>
<name>A0A0C9WFZ7_9AGAM</name>
<accession>A0A0C9WFZ7</accession>
<dbReference type="Pfam" id="PF23153">
    <property type="entry name" value="Aip3p_Bud6_N"/>
    <property type="match status" value="1"/>
</dbReference>
<feature type="domain" description="Aip3p/Bud6 N-terminal" evidence="1">
    <location>
        <begin position="29"/>
        <end position="136"/>
    </location>
</feature>
<dbReference type="OrthoDB" id="783096at2759"/>
<dbReference type="InterPro" id="IPR056279">
    <property type="entry name" value="Aip3p_Bud6_N"/>
</dbReference>
<evidence type="ECO:0000259" key="1">
    <source>
        <dbReference type="Pfam" id="PF23153"/>
    </source>
</evidence>
<protein>
    <recommendedName>
        <fullName evidence="1">Aip3p/Bud6 N-terminal domain-containing protein</fullName>
    </recommendedName>
</protein>
<organism evidence="2 3">
    <name type="scientific">Hydnomerulius pinastri MD-312</name>
    <dbReference type="NCBI Taxonomy" id="994086"/>
    <lineage>
        <taxon>Eukaryota</taxon>
        <taxon>Fungi</taxon>
        <taxon>Dikarya</taxon>
        <taxon>Basidiomycota</taxon>
        <taxon>Agaricomycotina</taxon>
        <taxon>Agaricomycetes</taxon>
        <taxon>Agaricomycetidae</taxon>
        <taxon>Boletales</taxon>
        <taxon>Boletales incertae sedis</taxon>
        <taxon>Leucogyrophana</taxon>
    </lineage>
</organism>
<dbReference type="HOGENOM" id="CLU_128311_1_0_1"/>
<keyword evidence="3" id="KW-1185">Reference proteome</keyword>
<dbReference type="EMBL" id="KN839844">
    <property type="protein sequence ID" value="KIJ65296.1"/>
    <property type="molecule type" value="Genomic_DNA"/>
</dbReference>
<reference evidence="2 3" key="1">
    <citation type="submission" date="2014-04" db="EMBL/GenBank/DDBJ databases">
        <title>Evolutionary Origins and Diversification of the Mycorrhizal Mutualists.</title>
        <authorList>
            <consortium name="DOE Joint Genome Institute"/>
            <consortium name="Mycorrhizal Genomics Consortium"/>
            <person name="Kohler A."/>
            <person name="Kuo A."/>
            <person name="Nagy L.G."/>
            <person name="Floudas D."/>
            <person name="Copeland A."/>
            <person name="Barry K.W."/>
            <person name="Cichocki N."/>
            <person name="Veneault-Fourrey C."/>
            <person name="LaButti K."/>
            <person name="Lindquist E.A."/>
            <person name="Lipzen A."/>
            <person name="Lundell T."/>
            <person name="Morin E."/>
            <person name="Murat C."/>
            <person name="Riley R."/>
            <person name="Ohm R."/>
            <person name="Sun H."/>
            <person name="Tunlid A."/>
            <person name="Henrissat B."/>
            <person name="Grigoriev I.V."/>
            <person name="Hibbett D.S."/>
            <person name="Martin F."/>
        </authorList>
    </citation>
    <scope>NUCLEOTIDE SEQUENCE [LARGE SCALE GENOMIC DNA]</scope>
    <source>
        <strain evidence="2 3">MD-312</strain>
    </source>
</reference>
<evidence type="ECO:0000313" key="2">
    <source>
        <dbReference type="EMBL" id="KIJ65296.1"/>
    </source>
</evidence>
<dbReference type="AlphaFoldDB" id="A0A0C9WFZ7"/>
<evidence type="ECO:0000313" key="3">
    <source>
        <dbReference type="Proteomes" id="UP000053820"/>
    </source>
</evidence>
<dbReference type="Proteomes" id="UP000053820">
    <property type="component" value="Unassembled WGS sequence"/>
</dbReference>